<feature type="region of interest" description="Disordered" evidence="1">
    <location>
        <begin position="480"/>
        <end position="518"/>
    </location>
</feature>
<protein>
    <submittedName>
        <fullName evidence="2">Uncharacterized protein</fullName>
    </submittedName>
</protein>
<keyword evidence="3" id="KW-1185">Reference proteome</keyword>
<proteinExistence type="predicted"/>
<organism evidence="2 3">
    <name type="scientific">Rhodopirellula sallentina SM41</name>
    <dbReference type="NCBI Taxonomy" id="1263870"/>
    <lineage>
        <taxon>Bacteria</taxon>
        <taxon>Pseudomonadati</taxon>
        <taxon>Planctomycetota</taxon>
        <taxon>Planctomycetia</taxon>
        <taxon>Pirellulales</taxon>
        <taxon>Pirellulaceae</taxon>
        <taxon>Rhodopirellula</taxon>
    </lineage>
</organism>
<evidence type="ECO:0000313" key="2">
    <source>
        <dbReference type="EMBL" id="EMI55837.1"/>
    </source>
</evidence>
<feature type="region of interest" description="Disordered" evidence="1">
    <location>
        <begin position="633"/>
        <end position="659"/>
    </location>
</feature>
<gene>
    <name evidence="2" type="ORF">RSSM_02730</name>
</gene>
<dbReference type="AlphaFoldDB" id="M5U301"/>
<dbReference type="EMBL" id="ANOH01000193">
    <property type="protein sequence ID" value="EMI55837.1"/>
    <property type="molecule type" value="Genomic_DNA"/>
</dbReference>
<name>M5U301_9BACT</name>
<accession>M5U301</accession>
<comment type="caution">
    <text evidence="2">The sequence shown here is derived from an EMBL/GenBank/DDBJ whole genome shotgun (WGS) entry which is preliminary data.</text>
</comment>
<reference evidence="2 3" key="1">
    <citation type="journal article" date="2013" name="Mar. Genomics">
        <title>Expression of sulfatases in Rhodopirellula baltica and the diversity of sulfatases in the genus Rhodopirellula.</title>
        <authorList>
            <person name="Wegner C.E."/>
            <person name="Richter-Heitmann T."/>
            <person name="Klindworth A."/>
            <person name="Klockow C."/>
            <person name="Richter M."/>
            <person name="Achstetter T."/>
            <person name="Glockner F.O."/>
            <person name="Harder J."/>
        </authorList>
    </citation>
    <scope>NUCLEOTIDE SEQUENCE [LARGE SCALE GENOMIC DNA]</scope>
    <source>
        <strain evidence="2 3">SM41</strain>
    </source>
</reference>
<evidence type="ECO:0000313" key="3">
    <source>
        <dbReference type="Proteomes" id="UP000011885"/>
    </source>
</evidence>
<dbReference type="PATRIC" id="fig|1263870.3.peg.2902"/>
<sequence>MGSEPVQLDDETILAARGVCQSVFDLNDTIERAQSADTPVKRDDLLVHCVEKLKAVQAIDREFMGSISYLARGNSEMAPCQLANEVCGAAKIAGDMLHALKISGPIGLIAGAIENLAVLNDKAIAIGNRLASLPELPELENDATTSWLPKCFRPSPWQLIDLQSRLYDLARAIERFENELVGIPVKSVAVDGSTEQDVFLELLRTLGRLGNWDSGEACIFDGPEPIFIEWVGYSENAMISTTWSKTVPAIYDELQTNLRCSRIPFDRYECNVGLIFDDVCFRQPLRRHDLDCPNAEPRAPTNVAEIGDDEVFRSLQPDGSPLIAESIRDGHPQSFVHMCEVYSDIVVSVLDEWMWRRTTDGRSLKIDLCRVYSLALTNDPVPSQGYYPEKFVKSDPFVAAMYLEGLTGVKLATGEDPVWLLMEHEEYRNACKRFGENATFAEYLRRNHQDRLFDPDDPDGAKKREREKSKFDVFRLETEDQVQNTQQETHVVSRARDRDNTSDATSVAEDSFAKSQGFRPEDCDDDLWNQLNVLINAMEERPGKAWAPIEQYKVGTPSDAKYLKNIQHLAANAGWEPFVFPLADGVVVRRINGGEAVFKRRPHSFAKDESGAEAVLNALRAWRKRRAFELAGKREQSSFATQSTEPTKKDGNKTKPKKVSGIKADKLVPYLQAARLRLAWNDAGKPSGQKLEWWLEENEYEDGKTAWGKLRGTDRRTANKYGYTVNQTKQWVKSLEDEIDRRLKAGILVPGTEDWD</sequence>
<evidence type="ECO:0000256" key="1">
    <source>
        <dbReference type="SAM" id="MobiDB-lite"/>
    </source>
</evidence>
<feature type="compositionally biased region" description="Polar residues" evidence="1">
    <location>
        <begin position="481"/>
        <end position="490"/>
    </location>
</feature>
<dbReference type="Proteomes" id="UP000011885">
    <property type="component" value="Unassembled WGS sequence"/>
</dbReference>